<protein>
    <submittedName>
        <fullName evidence="3">Selenium metabolism protein YedF</fullName>
    </submittedName>
</protein>
<dbReference type="Proteomes" id="UP000294567">
    <property type="component" value="Unassembled WGS sequence"/>
</dbReference>
<dbReference type="NCBIfam" id="TIGR03527">
    <property type="entry name" value="selenium_YedF"/>
    <property type="match status" value="1"/>
</dbReference>
<proteinExistence type="inferred from homology"/>
<dbReference type="AlphaFoldDB" id="A0A4R3KU91"/>
<dbReference type="PANTHER" id="PTHR33279:SF6">
    <property type="entry name" value="SULFUR CARRIER PROTEIN YEDF-RELATED"/>
    <property type="match status" value="1"/>
</dbReference>
<dbReference type="InterPro" id="IPR027396">
    <property type="entry name" value="DsrEFH-like"/>
</dbReference>
<sequence>MDIKVDARGKACPKPVIMTKKELDKIKEGVVVTIVDNEVAKNNVSKLANSLGYEYEVNKISDDEFHIIITKGEETVCADIDSSSNFKDLTIAFASDTMGKGSEELGKILIKSFIYTLTEATPYPKTLIFYNGGVHLTCEGSEVLEDLKKLEEEGVEIISCGTCLDFFNKKDKVMVGEISNMYTIYEKLKNPNNTVTIS</sequence>
<keyword evidence="4" id="KW-1185">Reference proteome</keyword>
<reference evidence="3 4" key="1">
    <citation type="submission" date="2019-03" db="EMBL/GenBank/DDBJ databases">
        <title>Genomic Encyclopedia of Type Strains, Phase IV (KMG-IV): sequencing the most valuable type-strain genomes for metagenomic binning, comparative biology and taxonomic classification.</title>
        <authorList>
            <person name="Goeker M."/>
        </authorList>
    </citation>
    <scope>NUCLEOTIDE SEQUENCE [LARGE SCALE GENOMIC DNA]</scope>
    <source>
        <strain evidence="3 4">DSM 26752</strain>
    </source>
</reference>
<dbReference type="PROSITE" id="PS01148">
    <property type="entry name" value="UPF0033"/>
    <property type="match status" value="1"/>
</dbReference>
<evidence type="ECO:0000313" key="4">
    <source>
        <dbReference type="Proteomes" id="UP000294567"/>
    </source>
</evidence>
<gene>
    <name evidence="3" type="ORF">EDD65_10718</name>
</gene>
<dbReference type="InterPro" id="IPR036868">
    <property type="entry name" value="TusA-like_sf"/>
</dbReference>
<dbReference type="InterPro" id="IPR019870">
    <property type="entry name" value="Se_metab_YedF"/>
</dbReference>
<organism evidence="3 4">
    <name type="scientific">Keratinibaculum paraultunense</name>
    <dbReference type="NCBI Taxonomy" id="1278232"/>
    <lineage>
        <taxon>Bacteria</taxon>
        <taxon>Bacillati</taxon>
        <taxon>Bacillota</taxon>
        <taxon>Tissierellia</taxon>
        <taxon>Tissierellales</taxon>
        <taxon>Tepidimicrobiaceae</taxon>
        <taxon>Keratinibaculum</taxon>
    </lineage>
</organism>
<dbReference type="SUPFAM" id="SSF75169">
    <property type="entry name" value="DsrEFH-like"/>
    <property type="match status" value="1"/>
</dbReference>
<evidence type="ECO:0000259" key="2">
    <source>
        <dbReference type="PROSITE" id="PS01148"/>
    </source>
</evidence>
<dbReference type="RefSeq" id="WP_132027660.1">
    <property type="nucleotide sequence ID" value="NZ_CP068564.1"/>
</dbReference>
<dbReference type="EMBL" id="SMAE01000007">
    <property type="protein sequence ID" value="TCS88668.1"/>
    <property type="molecule type" value="Genomic_DNA"/>
</dbReference>
<dbReference type="CDD" id="cd03421">
    <property type="entry name" value="SirA_like_N"/>
    <property type="match status" value="1"/>
</dbReference>
<dbReference type="SUPFAM" id="SSF64307">
    <property type="entry name" value="SirA-like"/>
    <property type="match status" value="1"/>
</dbReference>
<evidence type="ECO:0000313" key="3">
    <source>
        <dbReference type="EMBL" id="TCS88668.1"/>
    </source>
</evidence>
<name>A0A4R3KU91_9FIRM</name>
<accession>A0A4R3KU91</accession>
<dbReference type="PANTHER" id="PTHR33279">
    <property type="entry name" value="SULFUR CARRIER PROTEIN YEDF-RELATED"/>
    <property type="match status" value="1"/>
</dbReference>
<dbReference type="Pfam" id="PF01206">
    <property type="entry name" value="TusA"/>
    <property type="match status" value="1"/>
</dbReference>
<dbReference type="OrthoDB" id="9801500at2"/>
<comment type="similarity">
    <text evidence="1">Belongs to the sulfur carrier protein TusA family.</text>
</comment>
<dbReference type="Gene3D" id="3.30.110.40">
    <property type="entry name" value="TusA-like domain"/>
    <property type="match status" value="1"/>
</dbReference>
<dbReference type="InterPro" id="IPR001455">
    <property type="entry name" value="TusA-like"/>
</dbReference>
<comment type="caution">
    <text evidence="3">The sequence shown here is derived from an EMBL/GenBank/DDBJ whole genome shotgun (WGS) entry which is preliminary data.</text>
</comment>
<evidence type="ECO:0000256" key="1">
    <source>
        <dbReference type="ARBA" id="ARBA00008984"/>
    </source>
</evidence>
<feature type="domain" description="UPF0033" evidence="2">
    <location>
        <begin position="5"/>
        <end position="29"/>
    </location>
</feature>